<protein>
    <recommendedName>
        <fullName evidence="6">Lipoprotein LpqB</fullName>
    </recommendedName>
</protein>
<evidence type="ECO:0000256" key="5">
    <source>
        <dbReference type="ARBA" id="ARBA00023288"/>
    </source>
</evidence>
<evidence type="ECO:0000259" key="8">
    <source>
        <dbReference type="SMART" id="SM00909"/>
    </source>
</evidence>
<evidence type="ECO:0000256" key="6">
    <source>
        <dbReference type="HAMAP-Rule" id="MF_01373"/>
    </source>
</evidence>
<proteinExistence type="inferred from homology"/>
<keyword evidence="2" id="KW-0732">Signal</keyword>
<comment type="similarity">
    <text evidence="6">Belongs to the LpqB lipoprotein family.</text>
</comment>
<feature type="domain" description="GerMN" evidence="8">
    <location>
        <begin position="221"/>
        <end position="317"/>
    </location>
</feature>
<evidence type="ECO:0000256" key="4">
    <source>
        <dbReference type="ARBA" id="ARBA00023139"/>
    </source>
</evidence>
<comment type="caution">
    <text evidence="9">The sequence shown here is derived from an EMBL/GenBank/DDBJ whole genome shotgun (WGS) entry which is preliminary data.</text>
</comment>
<dbReference type="Pfam" id="PF10646">
    <property type="entry name" value="Germane"/>
    <property type="match status" value="1"/>
</dbReference>
<keyword evidence="10" id="KW-1185">Reference proteome</keyword>
<organism evidence="9 10">
    <name type="scientific">Streptomyces yaanensis</name>
    <dbReference type="NCBI Taxonomy" id="1142239"/>
    <lineage>
        <taxon>Bacteria</taxon>
        <taxon>Bacillati</taxon>
        <taxon>Actinomycetota</taxon>
        <taxon>Actinomycetes</taxon>
        <taxon>Kitasatosporales</taxon>
        <taxon>Streptomycetaceae</taxon>
        <taxon>Streptomyces</taxon>
    </lineage>
</organism>
<dbReference type="InterPro" id="IPR023959">
    <property type="entry name" value="LpqB"/>
</dbReference>
<keyword evidence="4" id="KW-0564">Palmitate</keyword>
<evidence type="ECO:0000256" key="3">
    <source>
        <dbReference type="ARBA" id="ARBA00023136"/>
    </source>
</evidence>
<keyword evidence="5" id="KW-0449">Lipoprotein</keyword>
<feature type="region of interest" description="Disordered" evidence="7">
    <location>
        <begin position="95"/>
        <end position="116"/>
    </location>
</feature>
<dbReference type="InterPro" id="IPR019606">
    <property type="entry name" value="GerMN"/>
</dbReference>
<evidence type="ECO:0000256" key="2">
    <source>
        <dbReference type="ARBA" id="ARBA00022729"/>
    </source>
</evidence>
<dbReference type="InterPro" id="IPR018910">
    <property type="entry name" value="LpqB_C"/>
</dbReference>
<name>A0ABV7SRM5_9ACTN</name>
<evidence type="ECO:0000256" key="7">
    <source>
        <dbReference type="SAM" id="MobiDB-lite"/>
    </source>
</evidence>
<dbReference type="SMART" id="SM00909">
    <property type="entry name" value="Germane"/>
    <property type="match status" value="1"/>
</dbReference>
<accession>A0ABV7SRM5</accession>
<comment type="subcellular location">
    <subcellularLocation>
        <location evidence="6">Cell membrane</location>
        <topology evidence="6">Lipid-anchor</topology>
    </subcellularLocation>
</comment>
<dbReference type="InterPro" id="IPR059026">
    <property type="entry name" value="LpqB_N"/>
</dbReference>
<sequence>MGAEGGGRRRSLRIGAYVGCGAVLLAGCASMPDSGGLSGVESTPRQDAQVRVFAMPPRENAGPAEIVQGFLEALTSDDPQYEIAREYLTDSASRRWNPDESTTVLSEGPNAVPEPVRNREAGEDYAYTLTGSRLAVVDAQHAYAPDSGTYRRTVHLTQEKKTNQWRIDSLPPGVVMGKSDFQRNYVSVNKFYYASKAPAAANGQLSTVADPVYVRSKVDPVTSMVRALLRGPTRWLDPVATSSFPSGTALRKGVTSLSPDDQNKLTVPLNEKADKVGQTQCTRMAAQLLFTLQDLTPTGVSEVELERSNGSQLCELNEGRAEIIASHGNGNRPEYEYFIDGKQRLVRLSSRSDSTEPDPVPGALGEGAGKLRAAAVSRDEDTAAGVSADGRYLYVGSLASGASLGQPVLTSQGVSTDDRLTTPSWDGGGDLWVADRDPKHPRLVMLQQGAGEPVEVRTPGLDGRINAVRVAADGVRIALIVEKGGKTSLQIGRVERESGTGGRPAVSILEQHSVTPQLEEVTAMSWAGDSRLVLVGSEAGGVQQMRYVQVDGSTPAGNPPASLTGAKQIAASEDERLPLVAYSEDGIVRLSAGAQWQKVVKGTAPVYPG</sequence>
<dbReference type="Pfam" id="PF10647">
    <property type="entry name" value="Gmad1"/>
    <property type="match status" value="1"/>
</dbReference>
<dbReference type="RefSeq" id="WP_310777968.1">
    <property type="nucleotide sequence ID" value="NZ_JBHRWR010000039.1"/>
</dbReference>
<keyword evidence="3" id="KW-0472">Membrane</keyword>
<gene>
    <name evidence="6" type="primary">lpqB</name>
    <name evidence="9" type="ORF">ACFOZ0_32825</name>
</gene>
<evidence type="ECO:0000313" key="9">
    <source>
        <dbReference type="EMBL" id="MFC3577960.1"/>
    </source>
</evidence>
<dbReference type="EMBL" id="JBHRWR010000039">
    <property type="protein sequence ID" value="MFC3577960.1"/>
    <property type="molecule type" value="Genomic_DNA"/>
</dbReference>
<dbReference type="SUPFAM" id="SSF82171">
    <property type="entry name" value="DPP6 N-terminal domain-like"/>
    <property type="match status" value="1"/>
</dbReference>
<dbReference type="Pfam" id="PF25976">
    <property type="entry name" value="LpqB_N"/>
    <property type="match status" value="1"/>
</dbReference>
<evidence type="ECO:0000313" key="10">
    <source>
        <dbReference type="Proteomes" id="UP001595701"/>
    </source>
</evidence>
<dbReference type="HAMAP" id="MF_01373">
    <property type="entry name" value="LpqB_lipoprot"/>
    <property type="match status" value="1"/>
</dbReference>
<feature type="region of interest" description="Disordered" evidence="7">
    <location>
        <begin position="407"/>
        <end position="431"/>
    </location>
</feature>
<dbReference type="Proteomes" id="UP001595701">
    <property type="component" value="Unassembled WGS sequence"/>
</dbReference>
<evidence type="ECO:0000256" key="1">
    <source>
        <dbReference type="ARBA" id="ARBA00022475"/>
    </source>
</evidence>
<reference evidence="10" key="1">
    <citation type="journal article" date="2019" name="Int. J. Syst. Evol. Microbiol.">
        <title>The Global Catalogue of Microorganisms (GCM) 10K type strain sequencing project: providing services to taxonomists for standard genome sequencing and annotation.</title>
        <authorList>
            <consortium name="The Broad Institute Genomics Platform"/>
            <consortium name="The Broad Institute Genome Sequencing Center for Infectious Disease"/>
            <person name="Wu L."/>
            <person name="Ma J."/>
        </authorList>
    </citation>
    <scope>NUCLEOTIDE SEQUENCE [LARGE SCALE GENOMIC DNA]</scope>
    <source>
        <strain evidence="10">CGMCC 4.7035</strain>
    </source>
</reference>
<keyword evidence="1" id="KW-1003">Cell membrane</keyword>